<gene>
    <name evidence="1" type="ORF">COT25_04375</name>
</gene>
<sequence>GFTSGNHIWSKDEALELLGDSTNHLIRPQNYPEGPGSGIDRLHVGAYSLAVLNLQGQVFMAEGLDNPFTALDEMLKDPLVESAHAILVDFHAEATSEKVGFGWHADGRVSAVVGTHTHVATADNRILPEGTAFITDVGMCGARDSVIGVDKDIIVSTFTTGRKKRHEIPETGTMILNAVIIDVDTKSKKARSIERVDQTVEIH</sequence>
<dbReference type="InterPro" id="IPR005235">
    <property type="entry name" value="YmdB-like"/>
</dbReference>
<reference evidence="2" key="1">
    <citation type="submission" date="2017-09" db="EMBL/GenBank/DDBJ databases">
        <title>Depth-based differentiation of microbial function through sediment-hosted aquifers and enrichment of novel symbionts in the deep terrestrial subsurface.</title>
        <authorList>
            <person name="Probst A.J."/>
            <person name="Ladd B."/>
            <person name="Jarett J.K."/>
            <person name="Geller-Mcgrath D.E."/>
            <person name="Sieber C.M.K."/>
            <person name="Emerson J.B."/>
            <person name="Anantharaman K."/>
            <person name="Thomas B.C."/>
            <person name="Malmstrom R."/>
            <person name="Stieglmeier M."/>
            <person name="Klingl A."/>
            <person name="Woyke T."/>
            <person name="Ryan C.M."/>
            <person name="Banfield J.F."/>
        </authorList>
    </citation>
    <scope>NUCLEOTIDE SEQUENCE [LARGE SCALE GENOMIC DNA]</scope>
</reference>
<dbReference type="GO" id="GO:0004113">
    <property type="term" value="F:2',3'-cyclic-nucleotide 3'-phosphodiesterase activity"/>
    <property type="evidence" value="ECO:0007669"/>
    <property type="project" value="TreeGrafter"/>
</dbReference>
<organism evidence="1 2">
    <name type="scientific">Candidatus Kerfeldbacteria bacterium CG08_land_8_20_14_0_20_42_7</name>
    <dbReference type="NCBI Taxonomy" id="2014245"/>
    <lineage>
        <taxon>Bacteria</taxon>
        <taxon>Candidatus Kerfeldiibacteriota</taxon>
    </lineage>
</organism>
<dbReference type="Pfam" id="PF13277">
    <property type="entry name" value="YmdB"/>
    <property type="match status" value="1"/>
</dbReference>
<accession>A0A2H0YSF3</accession>
<dbReference type="PANTHER" id="PTHR36303:SF1">
    <property type="entry name" value="2',3'-CYCLIC-NUCLEOTIDE 2'-PHOSPHODIESTERASE"/>
    <property type="match status" value="1"/>
</dbReference>
<name>A0A2H0YSF3_9BACT</name>
<dbReference type="EMBL" id="PEXV01000140">
    <property type="protein sequence ID" value="PIS41209.1"/>
    <property type="molecule type" value="Genomic_DNA"/>
</dbReference>
<proteinExistence type="predicted"/>
<dbReference type="Gene3D" id="3.60.21.10">
    <property type="match status" value="1"/>
</dbReference>
<evidence type="ECO:0000313" key="1">
    <source>
        <dbReference type="EMBL" id="PIS41209.1"/>
    </source>
</evidence>
<comment type="caution">
    <text evidence="1">The sequence shown here is derived from an EMBL/GenBank/DDBJ whole genome shotgun (WGS) entry which is preliminary data.</text>
</comment>
<feature type="non-terminal residue" evidence="1">
    <location>
        <position position="1"/>
    </location>
</feature>
<evidence type="ECO:0000313" key="2">
    <source>
        <dbReference type="Proteomes" id="UP000228711"/>
    </source>
</evidence>
<protein>
    <submittedName>
        <fullName evidence="1">Metallophosphoesterase</fullName>
    </submittedName>
</protein>
<dbReference type="AlphaFoldDB" id="A0A2H0YSF3"/>
<dbReference type="PANTHER" id="PTHR36303">
    <property type="entry name" value="2',3'-CYCLIC-NUCLEOTIDE 2'-PHOSPHODIESTERASE"/>
    <property type="match status" value="1"/>
</dbReference>
<dbReference type="Proteomes" id="UP000228711">
    <property type="component" value="Unassembled WGS sequence"/>
</dbReference>
<dbReference type="SUPFAM" id="SSF56300">
    <property type="entry name" value="Metallo-dependent phosphatases"/>
    <property type="match status" value="1"/>
</dbReference>
<dbReference type="InterPro" id="IPR029052">
    <property type="entry name" value="Metallo-depent_PP-like"/>
</dbReference>